<proteinExistence type="predicted"/>
<evidence type="ECO:0000313" key="2">
    <source>
        <dbReference type="EMBL" id="GAA1222471.1"/>
    </source>
</evidence>
<dbReference type="Proteomes" id="UP001500037">
    <property type="component" value="Unassembled WGS sequence"/>
</dbReference>
<protein>
    <submittedName>
        <fullName evidence="2">Uncharacterized protein</fullName>
    </submittedName>
</protein>
<dbReference type="EMBL" id="BAAALF010000010">
    <property type="protein sequence ID" value="GAA1222471.1"/>
    <property type="molecule type" value="Genomic_DNA"/>
</dbReference>
<organism evidence="2 3">
    <name type="scientific">Kitasatospora nipponensis</name>
    <dbReference type="NCBI Taxonomy" id="258049"/>
    <lineage>
        <taxon>Bacteria</taxon>
        <taxon>Bacillati</taxon>
        <taxon>Actinomycetota</taxon>
        <taxon>Actinomycetes</taxon>
        <taxon>Kitasatosporales</taxon>
        <taxon>Streptomycetaceae</taxon>
        <taxon>Kitasatospora</taxon>
    </lineage>
</organism>
<comment type="caution">
    <text evidence="2">The sequence shown here is derived from an EMBL/GenBank/DDBJ whole genome shotgun (WGS) entry which is preliminary data.</text>
</comment>
<reference evidence="2 3" key="1">
    <citation type="journal article" date="2019" name="Int. J. Syst. Evol. Microbiol.">
        <title>The Global Catalogue of Microorganisms (GCM) 10K type strain sequencing project: providing services to taxonomists for standard genome sequencing and annotation.</title>
        <authorList>
            <consortium name="The Broad Institute Genomics Platform"/>
            <consortium name="The Broad Institute Genome Sequencing Center for Infectious Disease"/>
            <person name="Wu L."/>
            <person name="Ma J."/>
        </authorList>
    </citation>
    <scope>NUCLEOTIDE SEQUENCE [LARGE SCALE GENOMIC DNA]</scope>
    <source>
        <strain evidence="2 3">JCM 13004</strain>
    </source>
</reference>
<keyword evidence="3" id="KW-1185">Reference proteome</keyword>
<accession>A0ABN1VW97</accession>
<sequence length="58" mass="6343">MTATGRPSSIPVSPRPRRLFDTVTRPGPIPLTEHDAHEWAGPDEIPAVSDAVRDLVTR</sequence>
<feature type="compositionally biased region" description="Low complexity" evidence="1">
    <location>
        <begin position="1"/>
        <end position="12"/>
    </location>
</feature>
<name>A0ABN1VW97_9ACTN</name>
<evidence type="ECO:0000256" key="1">
    <source>
        <dbReference type="SAM" id="MobiDB-lite"/>
    </source>
</evidence>
<gene>
    <name evidence="2" type="ORF">GCM10009665_10880</name>
</gene>
<feature type="region of interest" description="Disordered" evidence="1">
    <location>
        <begin position="1"/>
        <end position="45"/>
    </location>
</feature>
<evidence type="ECO:0000313" key="3">
    <source>
        <dbReference type="Proteomes" id="UP001500037"/>
    </source>
</evidence>